<name>A0A899G4M7_9ASCO</name>
<gene>
    <name evidence="1" type="ORF">MERGE_000778</name>
</gene>
<evidence type="ECO:0000313" key="2">
    <source>
        <dbReference type="Proteomes" id="UP000663699"/>
    </source>
</evidence>
<accession>A0A899G4M7</accession>
<reference evidence="1" key="1">
    <citation type="submission" date="2020-06" db="EMBL/GenBank/DDBJ databases">
        <title>Genomes of multiple members of Pneumocystis genus reveal paths to human pathogen Pneumocystis jirovecii.</title>
        <authorList>
            <person name="Cisse O.H."/>
            <person name="Ma L."/>
            <person name="Dekker J."/>
            <person name="Khil P."/>
            <person name="Jo J."/>
            <person name="Brenchley J."/>
            <person name="Blair R."/>
            <person name="Pahar B."/>
            <person name="Chabe M."/>
            <person name="Van Rompay K.A."/>
            <person name="Keesler R."/>
            <person name="Sukura A."/>
            <person name="Hirsch V."/>
            <person name="Kutty G."/>
            <person name="Liu Y."/>
            <person name="Peng L."/>
            <person name="Chen J."/>
            <person name="Song J."/>
            <person name="Weissenbacher-Lang C."/>
            <person name="Xu J."/>
            <person name="Upham N.S."/>
            <person name="Stajich J.E."/>
            <person name="Cuomo C.A."/>
            <person name="Cushion M.T."/>
            <person name="Kovacs J.A."/>
        </authorList>
    </citation>
    <scope>NUCLEOTIDE SEQUENCE</scope>
    <source>
        <strain evidence="1">2A</strain>
    </source>
</reference>
<evidence type="ECO:0000313" key="1">
    <source>
        <dbReference type="EMBL" id="QSL66399.1"/>
    </source>
</evidence>
<protein>
    <submittedName>
        <fullName evidence="1">Uncharacterized protein</fullName>
    </submittedName>
</protein>
<dbReference type="EMBL" id="CP054542">
    <property type="protein sequence ID" value="QSL66399.1"/>
    <property type="molecule type" value="Genomic_DNA"/>
</dbReference>
<keyword evidence="2" id="KW-1185">Reference proteome</keyword>
<organism evidence="1 2">
    <name type="scientific">Pneumocystis wakefieldiae</name>
    <dbReference type="NCBI Taxonomy" id="38082"/>
    <lineage>
        <taxon>Eukaryota</taxon>
        <taxon>Fungi</taxon>
        <taxon>Dikarya</taxon>
        <taxon>Ascomycota</taxon>
        <taxon>Taphrinomycotina</taxon>
        <taxon>Pneumocystomycetes</taxon>
        <taxon>Pneumocystaceae</taxon>
        <taxon>Pneumocystis</taxon>
    </lineage>
</organism>
<sequence>MGKAVFSPIMDSLAFVRQLLLPKRLFCEWKQISFSQHFYNHGFIFDETLLEKKVQDVQIHLLKELGGLMLIKFSGPESLMNIFVSLEQAYDYF</sequence>
<proteinExistence type="predicted"/>
<dbReference type="AlphaFoldDB" id="A0A899G4M7"/>
<dbReference type="Proteomes" id="UP000663699">
    <property type="component" value="Chromosome 11"/>
</dbReference>